<evidence type="ECO:0000256" key="1">
    <source>
        <dbReference type="ARBA" id="ARBA00000085"/>
    </source>
</evidence>
<reference evidence="15 16" key="1">
    <citation type="submission" date="2019-05" db="EMBL/GenBank/DDBJ databases">
        <title>Complete genome sequencing of Anaerostipes rhamnosivorans.</title>
        <authorList>
            <person name="Bui T.P.N."/>
            <person name="de Vos W.M."/>
        </authorList>
    </citation>
    <scope>NUCLEOTIDE SEQUENCE [LARGE SCALE GENOMIC DNA]</scope>
    <source>
        <strain evidence="15 16">1y2</strain>
    </source>
</reference>
<keyword evidence="11" id="KW-0902">Two-component regulatory system</keyword>
<dbReference type="GO" id="GO:0005524">
    <property type="term" value="F:ATP binding"/>
    <property type="evidence" value="ECO:0007669"/>
    <property type="project" value="UniProtKB-KW"/>
</dbReference>
<keyword evidence="4" id="KW-0597">Phosphoprotein</keyword>
<name>A0A4P8I9U3_9FIRM</name>
<dbReference type="GO" id="GO:0042802">
    <property type="term" value="F:identical protein binding"/>
    <property type="evidence" value="ECO:0007669"/>
    <property type="project" value="UniProtKB-ARBA"/>
</dbReference>
<dbReference type="SUPFAM" id="SSF55874">
    <property type="entry name" value="ATPase domain of HSP90 chaperone/DNA topoisomerase II/histidine kinase"/>
    <property type="match status" value="1"/>
</dbReference>
<dbReference type="InterPro" id="IPR003661">
    <property type="entry name" value="HisK_dim/P_dom"/>
</dbReference>
<dbReference type="KEGG" id="arf:AR1Y2_0712"/>
<dbReference type="Pfam" id="PF02518">
    <property type="entry name" value="HATPase_c"/>
    <property type="match status" value="1"/>
</dbReference>
<keyword evidence="5 15" id="KW-0808">Transferase</keyword>
<dbReference type="InterPro" id="IPR003594">
    <property type="entry name" value="HATPase_dom"/>
</dbReference>
<proteinExistence type="predicted"/>
<keyword evidence="9" id="KW-0067">ATP-binding</keyword>
<dbReference type="RefSeq" id="WP_137327740.1">
    <property type="nucleotide sequence ID" value="NZ_CP040058.1"/>
</dbReference>
<dbReference type="SMART" id="SM00387">
    <property type="entry name" value="HATPase_c"/>
    <property type="match status" value="1"/>
</dbReference>
<feature type="transmembrane region" description="Helical" evidence="13">
    <location>
        <begin position="12"/>
        <end position="31"/>
    </location>
</feature>
<dbReference type="Gene3D" id="1.10.287.130">
    <property type="match status" value="1"/>
</dbReference>
<comment type="catalytic activity">
    <reaction evidence="1">
        <text>ATP + protein L-histidine = ADP + protein N-phospho-L-histidine.</text>
        <dbReference type="EC" id="2.7.13.3"/>
    </reaction>
</comment>
<feature type="domain" description="Histidine kinase" evidence="14">
    <location>
        <begin position="138"/>
        <end position="356"/>
    </location>
</feature>
<evidence type="ECO:0000256" key="3">
    <source>
        <dbReference type="ARBA" id="ARBA00012438"/>
    </source>
</evidence>
<dbReference type="CDD" id="cd00075">
    <property type="entry name" value="HATPase"/>
    <property type="match status" value="1"/>
</dbReference>
<dbReference type="EC" id="2.7.13.3" evidence="3"/>
<evidence type="ECO:0000256" key="12">
    <source>
        <dbReference type="ARBA" id="ARBA00023136"/>
    </source>
</evidence>
<protein>
    <recommendedName>
        <fullName evidence="3">histidine kinase</fullName>
        <ecNumber evidence="3">2.7.13.3</ecNumber>
    </recommendedName>
</protein>
<evidence type="ECO:0000256" key="9">
    <source>
        <dbReference type="ARBA" id="ARBA00022840"/>
    </source>
</evidence>
<dbReference type="FunFam" id="3.30.565.10:FF:000042">
    <property type="entry name" value="Two-component sensor histidine kinase KdpD"/>
    <property type="match status" value="1"/>
</dbReference>
<keyword evidence="12 13" id="KW-0472">Membrane</keyword>
<dbReference type="Gene3D" id="3.30.565.10">
    <property type="entry name" value="Histidine kinase-like ATPase, C-terminal domain"/>
    <property type="match status" value="1"/>
</dbReference>
<dbReference type="Pfam" id="PF13493">
    <property type="entry name" value="DUF4118"/>
    <property type="match status" value="1"/>
</dbReference>
<evidence type="ECO:0000256" key="7">
    <source>
        <dbReference type="ARBA" id="ARBA00022741"/>
    </source>
</evidence>
<evidence type="ECO:0000259" key="14">
    <source>
        <dbReference type="PROSITE" id="PS50109"/>
    </source>
</evidence>
<keyword evidence="8 15" id="KW-0418">Kinase</keyword>
<keyword evidence="15" id="KW-0813">Transport</keyword>
<organism evidence="15 16">
    <name type="scientific">Anaerostipes rhamnosivorans</name>
    <dbReference type="NCBI Taxonomy" id="1229621"/>
    <lineage>
        <taxon>Bacteria</taxon>
        <taxon>Bacillati</taxon>
        <taxon>Bacillota</taxon>
        <taxon>Clostridia</taxon>
        <taxon>Lachnospirales</taxon>
        <taxon>Lachnospiraceae</taxon>
        <taxon>Anaerostipes</taxon>
    </lineage>
</organism>
<dbReference type="PANTHER" id="PTHR45569">
    <property type="entry name" value="SENSOR PROTEIN KDPD"/>
    <property type="match status" value="1"/>
</dbReference>
<feature type="transmembrane region" description="Helical" evidence="13">
    <location>
        <begin position="58"/>
        <end position="77"/>
    </location>
</feature>
<keyword evidence="16" id="KW-1185">Reference proteome</keyword>
<keyword evidence="15" id="KW-0406">Ion transport</keyword>
<dbReference type="InterPro" id="IPR025201">
    <property type="entry name" value="KdpD_TM"/>
</dbReference>
<accession>A0A4P8I9U3</accession>
<dbReference type="PROSITE" id="PS50109">
    <property type="entry name" value="HIS_KIN"/>
    <property type="match status" value="1"/>
</dbReference>
<dbReference type="AlphaFoldDB" id="A0A4P8I9U3"/>
<dbReference type="SUPFAM" id="SSF47384">
    <property type="entry name" value="Homodimeric domain of signal transducing histidine kinase"/>
    <property type="match status" value="1"/>
</dbReference>
<dbReference type="InterPro" id="IPR036097">
    <property type="entry name" value="HisK_dim/P_sf"/>
</dbReference>
<dbReference type="PANTHER" id="PTHR45569:SF1">
    <property type="entry name" value="SENSOR PROTEIN KDPD"/>
    <property type="match status" value="1"/>
</dbReference>
<dbReference type="OrthoDB" id="9806130at2"/>
<keyword evidence="7" id="KW-0547">Nucleotide-binding</keyword>
<evidence type="ECO:0000256" key="6">
    <source>
        <dbReference type="ARBA" id="ARBA00022692"/>
    </source>
</evidence>
<evidence type="ECO:0000256" key="10">
    <source>
        <dbReference type="ARBA" id="ARBA00022989"/>
    </source>
</evidence>
<evidence type="ECO:0000256" key="4">
    <source>
        <dbReference type="ARBA" id="ARBA00022553"/>
    </source>
</evidence>
<dbReference type="GO" id="GO:0000155">
    <property type="term" value="F:phosphorelay sensor kinase activity"/>
    <property type="evidence" value="ECO:0007669"/>
    <property type="project" value="InterPro"/>
</dbReference>
<dbReference type="EMBL" id="CP040058">
    <property type="protein sequence ID" value="QCP34166.1"/>
    <property type="molecule type" value="Genomic_DNA"/>
</dbReference>
<comment type="subcellular location">
    <subcellularLocation>
        <location evidence="2">Membrane</location>
        <topology evidence="2">Multi-pass membrane protein</topology>
    </subcellularLocation>
</comment>
<feature type="transmembrane region" description="Helical" evidence="13">
    <location>
        <begin position="89"/>
        <end position="108"/>
    </location>
</feature>
<evidence type="ECO:0000256" key="5">
    <source>
        <dbReference type="ARBA" id="ARBA00022679"/>
    </source>
</evidence>
<dbReference type="Proteomes" id="UP000298653">
    <property type="component" value="Chromosome"/>
</dbReference>
<evidence type="ECO:0000313" key="16">
    <source>
        <dbReference type="Proteomes" id="UP000298653"/>
    </source>
</evidence>
<dbReference type="GO" id="GO:0005886">
    <property type="term" value="C:plasma membrane"/>
    <property type="evidence" value="ECO:0007669"/>
    <property type="project" value="TreeGrafter"/>
</dbReference>
<dbReference type="Gene3D" id="1.20.120.620">
    <property type="entry name" value="Backbone structure of the membrane domain of e. Coli histidine kinase receptor kdpd"/>
    <property type="match status" value="1"/>
</dbReference>
<dbReference type="InterPro" id="IPR004358">
    <property type="entry name" value="Sig_transdc_His_kin-like_C"/>
</dbReference>
<dbReference type="CDD" id="cd00082">
    <property type="entry name" value="HisKA"/>
    <property type="match status" value="1"/>
</dbReference>
<evidence type="ECO:0000256" key="11">
    <source>
        <dbReference type="ARBA" id="ARBA00023012"/>
    </source>
</evidence>
<dbReference type="InterPro" id="IPR005467">
    <property type="entry name" value="His_kinase_dom"/>
</dbReference>
<dbReference type="PRINTS" id="PR00344">
    <property type="entry name" value="BCTRLSENSOR"/>
</dbReference>
<dbReference type="Pfam" id="PF00512">
    <property type="entry name" value="HisKA"/>
    <property type="match status" value="1"/>
</dbReference>
<dbReference type="GO" id="GO:0034220">
    <property type="term" value="P:monoatomic ion transmembrane transport"/>
    <property type="evidence" value="ECO:0007669"/>
    <property type="project" value="UniProtKB-KW"/>
</dbReference>
<evidence type="ECO:0000256" key="13">
    <source>
        <dbReference type="SAM" id="Phobius"/>
    </source>
</evidence>
<gene>
    <name evidence="15" type="ORF">AR1Y2_0712</name>
</gene>
<dbReference type="InterPro" id="IPR052023">
    <property type="entry name" value="Histidine_kinase_KdpD"/>
</dbReference>
<keyword evidence="15" id="KW-0407">Ion channel</keyword>
<dbReference type="InterPro" id="IPR036890">
    <property type="entry name" value="HATPase_C_sf"/>
</dbReference>
<sequence>MQTKEDKEPMLWQFLVMAGFLLLASAVGIIFREMKFQESNIVIVYMLSVLMTSRFTKGYVFGLTASVIATFLFNWLFTRPYYSFAVYNPGYLITFVIMTITAIFTSALTTRVKEDAVRAQEKEAEIEQERYRGNLLRAISHDLRTPLSGIMGTSEMLIGMTDKDDPCHEMAAGIHKDADWLHSLVENILSLTRLQDGRLNIKKEPEALEEVIGGAIAVIGKRAPEHEIQVEMPEEFLLIPMDARLMEQVFVNLLDNAVKHSRPEEPVTVSVKAPEHEGMVTITVADRGEGISEEDLPKIFETFYTSSTRETDSKQGIGLGLAICDTIIKAHGGTIKAGNRPDGKGAVFTFTVPWNKEERNNGALS</sequence>
<keyword evidence="10 13" id="KW-1133">Transmembrane helix</keyword>
<evidence type="ECO:0000256" key="8">
    <source>
        <dbReference type="ARBA" id="ARBA00022777"/>
    </source>
</evidence>
<evidence type="ECO:0000256" key="2">
    <source>
        <dbReference type="ARBA" id="ARBA00004141"/>
    </source>
</evidence>
<evidence type="ECO:0000313" key="15">
    <source>
        <dbReference type="EMBL" id="QCP34166.1"/>
    </source>
</evidence>
<dbReference type="SMART" id="SM00388">
    <property type="entry name" value="HisKA"/>
    <property type="match status" value="1"/>
</dbReference>
<keyword evidence="6 13" id="KW-0812">Transmembrane</keyword>
<dbReference type="InterPro" id="IPR038318">
    <property type="entry name" value="KdpD_sf"/>
</dbReference>